<gene>
    <name evidence="3" type="ORF">Rin_00019760</name>
</gene>
<keyword evidence="2" id="KW-0812">Transmembrane</keyword>
<accession>G2H1N3</accession>
<evidence type="ECO:0000256" key="2">
    <source>
        <dbReference type="SAM" id="Phobius"/>
    </source>
</evidence>
<proteinExistence type="predicted"/>
<sequence>MGTSIEEAIKDAKIAELLEVVLEIESEVKSIPKKISSELIFLERTLSTLPGKLSENLKNVADAVEEAEKTAEKLKEETQAVLVASSQAQLHQVQENIGELVKSSVDTAVEKSLSGAQAEIQTLEDRIYSATDSIKKHNPAIMNYVLAIMMTAMIVTMLFSTIYLWGEVHEAREAARYAERNLSIAGSALNKLPEKYQQQMRDEITKARSKN</sequence>
<evidence type="ECO:0000313" key="3">
    <source>
        <dbReference type="EMBL" id="EGY28083.1"/>
    </source>
</evidence>
<reference evidence="3 4" key="1">
    <citation type="journal article" date="2012" name="Genome Res.">
        <title>Genomic basis of endosymbiont-conferred protection against an insect parasitoid.</title>
        <authorList>
            <person name="Hansen A.K."/>
            <person name="Vorburger C."/>
            <person name="Moran N.A."/>
        </authorList>
    </citation>
    <scope>NUCLEOTIDE SEQUENCE [LARGE SCALE GENOMIC DNA]</scope>
    <source>
        <strain evidence="4">R5.15</strain>
    </source>
</reference>
<keyword evidence="4" id="KW-1185">Reference proteome</keyword>
<keyword evidence="1" id="KW-0175">Coiled coil</keyword>
<comment type="caution">
    <text evidence="3">The sequence shown here is derived from an EMBL/GenBank/DDBJ whole genome shotgun (WGS) entry which is preliminary data.</text>
</comment>
<dbReference type="RefSeq" id="WP_006707612.1">
    <property type="nucleotide sequence ID" value="NZ_AGCA01000464.1"/>
</dbReference>
<name>G2H1N3_9ENTR</name>
<evidence type="ECO:0000256" key="1">
    <source>
        <dbReference type="SAM" id="Coils"/>
    </source>
</evidence>
<dbReference type="Proteomes" id="UP000004116">
    <property type="component" value="Unassembled WGS sequence"/>
</dbReference>
<feature type="coiled-coil region" evidence="1">
    <location>
        <begin position="57"/>
        <end position="84"/>
    </location>
</feature>
<keyword evidence="2" id="KW-0472">Membrane</keyword>
<organism evidence="3 4">
    <name type="scientific">Candidatus Regiella insecticola 5.15</name>
    <dbReference type="NCBI Taxonomy" id="1005043"/>
    <lineage>
        <taxon>Bacteria</taxon>
        <taxon>Pseudomonadati</taxon>
        <taxon>Pseudomonadota</taxon>
        <taxon>Gammaproteobacteria</taxon>
        <taxon>Enterobacterales</taxon>
        <taxon>Enterobacteriaceae</taxon>
        <taxon>aphid secondary symbionts</taxon>
        <taxon>Candidatus Regiella</taxon>
    </lineage>
</organism>
<feature type="transmembrane region" description="Helical" evidence="2">
    <location>
        <begin position="144"/>
        <end position="166"/>
    </location>
</feature>
<evidence type="ECO:0000313" key="4">
    <source>
        <dbReference type="Proteomes" id="UP000004116"/>
    </source>
</evidence>
<dbReference type="AlphaFoldDB" id="G2H1N3"/>
<dbReference type="EMBL" id="AGCA01000464">
    <property type="protein sequence ID" value="EGY28083.1"/>
    <property type="molecule type" value="Genomic_DNA"/>
</dbReference>
<protein>
    <submittedName>
        <fullName evidence="3">Putative plasmid protein</fullName>
    </submittedName>
</protein>
<keyword evidence="2" id="KW-1133">Transmembrane helix</keyword>